<evidence type="ECO:0000313" key="3">
    <source>
        <dbReference type="Proteomes" id="UP000028924"/>
    </source>
</evidence>
<dbReference type="EMBL" id="KL662119">
    <property type="protein sequence ID" value="KFM25500.1"/>
    <property type="molecule type" value="Genomic_DNA"/>
</dbReference>
<dbReference type="AlphaFoldDB" id="A0A087SIE6"/>
<dbReference type="STRING" id="3075.A0A087SIE6"/>
<name>A0A087SIE6_AUXPR</name>
<organism evidence="2 3">
    <name type="scientific">Auxenochlorella protothecoides</name>
    <name type="common">Green microalga</name>
    <name type="synonym">Chlorella protothecoides</name>
    <dbReference type="NCBI Taxonomy" id="3075"/>
    <lineage>
        <taxon>Eukaryota</taxon>
        <taxon>Viridiplantae</taxon>
        <taxon>Chlorophyta</taxon>
        <taxon>core chlorophytes</taxon>
        <taxon>Trebouxiophyceae</taxon>
        <taxon>Chlorellales</taxon>
        <taxon>Chlorellaceae</taxon>
        <taxon>Auxenochlorella</taxon>
    </lineage>
</organism>
<evidence type="ECO:0000256" key="1">
    <source>
        <dbReference type="SAM" id="MobiDB-lite"/>
    </source>
</evidence>
<dbReference type="KEGG" id="apro:F751_0527"/>
<evidence type="ECO:0000313" key="2">
    <source>
        <dbReference type="EMBL" id="KFM25500.1"/>
    </source>
</evidence>
<dbReference type="RefSeq" id="XP_011398396.1">
    <property type="nucleotide sequence ID" value="XM_011400094.1"/>
</dbReference>
<gene>
    <name evidence="2" type="ORF">F751_0527</name>
</gene>
<dbReference type="eggNOG" id="KOG0800">
    <property type="taxonomic scope" value="Eukaryota"/>
</dbReference>
<dbReference type="OrthoDB" id="511375at2759"/>
<protein>
    <submittedName>
        <fullName evidence="2">E3 ubiquitin-protein ligase AIP2</fullName>
    </submittedName>
</protein>
<feature type="region of interest" description="Disordered" evidence="1">
    <location>
        <begin position="245"/>
        <end position="267"/>
    </location>
</feature>
<accession>A0A087SIE6</accession>
<dbReference type="GeneID" id="23611918"/>
<dbReference type="Proteomes" id="UP000028924">
    <property type="component" value="Unassembled WGS sequence"/>
</dbReference>
<reference evidence="2 3" key="1">
    <citation type="journal article" date="2014" name="BMC Genomics">
        <title>Oil accumulation mechanisms of the oleaginous microalga Chlorella protothecoides revealed through its genome, transcriptomes, and proteomes.</title>
        <authorList>
            <person name="Gao C."/>
            <person name="Wang Y."/>
            <person name="Shen Y."/>
            <person name="Yan D."/>
            <person name="He X."/>
            <person name="Dai J."/>
            <person name="Wu Q."/>
        </authorList>
    </citation>
    <scope>NUCLEOTIDE SEQUENCE [LARGE SCALE GENOMIC DNA]</scope>
    <source>
        <strain evidence="2 3">0710</strain>
    </source>
</reference>
<keyword evidence="3" id="KW-1185">Reference proteome</keyword>
<proteinExistence type="predicted"/>
<sequence>MPAVPSDIKPLLEKKATFEQGVERLKDLLPTSGGSVVDDPAYSVLLARVHTLLQSRYNSTAFWARAQTLYRAALASDRSGNLATQLRGYLASCAAHLEDEPGTATLAAAPPPFSFQGLLSHAEPAAGPESSPQSAAALEALMAHLQQMQNGALGATVEGPEPHLLDADLLQALEDSMADVPRGAPPTSATVVQSLPKEVLTPSRLVELGGAGTRCPVCMEELEVEDTVQALPHELPTDDARYERERQEAEDQKGAANAVSHSEFMYL</sequence>